<dbReference type="Proteomes" id="UP000004605">
    <property type="component" value="Unassembled WGS sequence"/>
</dbReference>
<sequence>MPLGNVSSINNVVGSYGLDKKDVKTSELAKQINRINNLPSVFELGGVTISRSGTARQLVIMSHGGWKEFESSATLFRRQVGDGWTNVPQGLRVDFYTEDKNFTKGASVITEVSKRPEEALQGLSCQLGISDSDLELLASSRNTSMAAIRTEMEQFAVYKKDGVVAGEKVKNYALYHHENTESMLKGHQRSRMSEDVDIAFITDKKHKCHLSDVFKAIRASGHSYEVVHFGACRVERTEKAVPNL</sequence>
<dbReference type="InterPro" id="IPR049002">
    <property type="entry name" value="Stv"/>
</dbReference>
<comment type="caution">
    <text evidence="2">The sequence shown here is derived from an EMBL/GenBank/DDBJ whole genome shotgun (WGS) entry which is preliminary data.</text>
</comment>
<gene>
    <name evidence="2" type="ORF">VII00023_08049</name>
</gene>
<protein>
    <recommendedName>
        <fullName evidence="1">Putative adhesin Stv domain-containing protein</fullName>
    </recommendedName>
</protein>
<dbReference type="RefSeq" id="WP_006711399.1">
    <property type="nucleotide sequence ID" value="NZ_AFWF01000071.1"/>
</dbReference>
<proteinExistence type="predicted"/>
<evidence type="ECO:0000313" key="2">
    <source>
        <dbReference type="EMBL" id="EGU44194.1"/>
    </source>
</evidence>
<evidence type="ECO:0000259" key="1">
    <source>
        <dbReference type="Pfam" id="PF21527"/>
    </source>
</evidence>
<name>F9RZX1_9VIBR</name>
<evidence type="ECO:0000313" key="3">
    <source>
        <dbReference type="Proteomes" id="UP000004605"/>
    </source>
</evidence>
<dbReference type="EMBL" id="AFWF01000071">
    <property type="protein sequence ID" value="EGU44194.1"/>
    <property type="molecule type" value="Genomic_DNA"/>
</dbReference>
<reference evidence="2 3" key="1">
    <citation type="journal article" date="2012" name="Int. J. Syst. Evol. Microbiol.">
        <title>Vibrio caribbeanicus sp. nov., isolated from the marine sponge Scleritoderma cyanea.</title>
        <authorList>
            <person name="Hoffmann M."/>
            <person name="Monday S.R."/>
            <person name="Allard M.W."/>
            <person name="Strain E.A."/>
            <person name="Whittaker P."/>
            <person name="Naum M."/>
            <person name="McCarthy P.J."/>
            <person name="Lopez J.V."/>
            <person name="Fischer M."/>
            <person name="Brown E.W."/>
        </authorList>
    </citation>
    <scope>NUCLEOTIDE SEQUENCE [LARGE SCALE GENOMIC DNA]</scope>
    <source>
        <strain evidence="2 3">ATCC 700023</strain>
    </source>
</reference>
<dbReference type="Pfam" id="PF21527">
    <property type="entry name" value="Stv"/>
    <property type="match status" value="1"/>
</dbReference>
<accession>F9RZX1</accession>
<organism evidence="2 3">
    <name type="scientific">Vibrio ichthyoenteri ATCC 700023</name>
    <dbReference type="NCBI Taxonomy" id="870968"/>
    <lineage>
        <taxon>Bacteria</taxon>
        <taxon>Pseudomonadati</taxon>
        <taxon>Pseudomonadota</taxon>
        <taxon>Gammaproteobacteria</taxon>
        <taxon>Vibrionales</taxon>
        <taxon>Vibrionaceae</taxon>
        <taxon>Vibrio</taxon>
    </lineage>
</organism>
<feature type="domain" description="Putative adhesin Stv" evidence="1">
    <location>
        <begin position="57"/>
        <end position="234"/>
    </location>
</feature>
<dbReference type="AlphaFoldDB" id="F9RZX1"/>
<keyword evidence="3" id="KW-1185">Reference proteome</keyword>